<dbReference type="PANTHER" id="PTHR33825">
    <property type="entry name" value="CHITINASE-LIKE PROTEIN"/>
    <property type="match status" value="1"/>
</dbReference>
<dbReference type="STRING" id="1764295.A0A5B8MG15"/>
<feature type="compositionally biased region" description="Low complexity" evidence="1">
    <location>
        <begin position="54"/>
        <end position="64"/>
    </location>
</feature>
<proteinExistence type="predicted"/>
<evidence type="ECO:0000313" key="2">
    <source>
        <dbReference type="EMBL" id="QDZ18605.1"/>
    </source>
</evidence>
<evidence type="ECO:0008006" key="4">
    <source>
        <dbReference type="Google" id="ProtNLM"/>
    </source>
</evidence>
<organism evidence="2 3">
    <name type="scientific">Chloropicon primus</name>
    <dbReference type="NCBI Taxonomy" id="1764295"/>
    <lineage>
        <taxon>Eukaryota</taxon>
        <taxon>Viridiplantae</taxon>
        <taxon>Chlorophyta</taxon>
        <taxon>Chloropicophyceae</taxon>
        <taxon>Chloropicales</taxon>
        <taxon>Chloropicaceae</taxon>
        <taxon>Chloropicon</taxon>
    </lineage>
</organism>
<dbReference type="AlphaFoldDB" id="A0A5B8MG15"/>
<feature type="region of interest" description="Disordered" evidence="1">
    <location>
        <begin position="257"/>
        <end position="276"/>
    </location>
</feature>
<name>A0A5B8MG15_9CHLO</name>
<keyword evidence="3" id="KW-1185">Reference proteome</keyword>
<gene>
    <name evidence="2" type="ORF">A3770_02p11230</name>
</gene>
<sequence>MAPVTSSATRPCGVIRARGMGNRTGRRRPNKGGTALARARRPNNSNQNNGGEVTSTSTSTSTSTVQAESPLVGGLSLARKATAGAPLVSQLVFSVSVIACSLSVATAALICSLIPAIKSLKQAAEEIALLARVLREETPDTLAAVRLSGVEISDCVEEIGELSNDLTRGLRTSARTIVATSGAVKDGAYYVKDNVYPVVKERVVPAATNTMKTVLRKRADMNNYDRPVVAMAASRTAKVIKGIRSLILARNAYEAVDGSLPSSPAERESGEAGEES</sequence>
<feature type="compositionally biased region" description="Polar residues" evidence="1">
    <location>
        <begin position="42"/>
        <end position="53"/>
    </location>
</feature>
<protein>
    <recommendedName>
        <fullName evidence="4">DUF948 domain-containing protein</fullName>
    </recommendedName>
</protein>
<accession>A0A5B8MG15</accession>
<dbReference type="PANTHER" id="PTHR33825:SF5">
    <property type="entry name" value="TRANSMEMBRANE PROTEIN"/>
    <property type="match status" value="1"/>
</dbReference>
<evidence type="ECO:0000313" key="3">
    <source>
        <dbReference type="Proteomes" id="UP000316726"/>
    </source>
</evidence>
<dbReference type="OrthoDB" id="1923031at2759"/>
<dbReference type="EMBL" id="CP031035">
    <property type="protein sequence ID" value="QDZ18605.1"/>
    <property type="molecule type" value="Genomic_DNA"/>
</dbReference>
<feature type="region of interest" description="Disordered" evidence="1">
    <location>
        <begin position="1"/>
        <end position="66"/>
    </location>
</feature>
<dbReference type="Proteomes" id="UP000316726">
    <property type="component" value="Chromosome 2"/>
</dbReference>
<evidence type="ECO:0000256" key="1">
    <source>
        <dbReference type="SAM" id="MobiDB-lite"/>
    </source>
</evidence>
<reference evidence="2 3" key="1">
    <citation type="submission" date="2018-07" db="EMBL/GenBank/DDBJ databases">
        <title>The complete nuclear genome of the prasinophyte Chloropicon primus (CCMP1205).</title>
        <authorList>
            <person name="Pombert J.-F."/>
            <person name="Otis C."/>
            <person name="Turmel M."/>
            <person name="Lemieux C."/>
        </authorList>
    </citation>
    <scope>NUCLEOTIDE SEQUENCE [LARGE SCALE GENOMIC DNA]</scope>
    <source>
        <strain evidence="2 3">CCMP1205</strain>
    </source>
</reference>